<dbReference type="RefSeq" id="WP_126810051.1">
    <property type="nucleotide sequence ID" value="NZ_NGKA01000027.1"/>
</dbReference>
<dbReference type="CDD" id="cd00448">
    <property type="entry name" value="YjgF_YER057c_UK114_family"/>
    <property type="match status" value="1"/>
</dbReference>
<sequence>MKNVETTAAPQAIGPYAQGKIIGDLLFSSGQIPLHPETGEIVGTEIKEQTLRVMENIKGILASEELSFDHIIKTTCFLSDMNDFAAFNEVYGQYLSEGKVPARSCVEVARLPKDVCVEVEFIATLNQ</sequence>
<dbReference type="NCBIfam" id="TIGR00004">
    <property type="entry name" value="Rid family detoxifying hydrolase"/>
    <property type="match status" value="1"/>
</dbReference>
<dbReference type="InterPro" id="IPR006056">
    <property type="entry name" value="RidA"/>
</dbReference>
<gene>
    <name evidence="2" type="ORF">CBF29_12450</name>
</gene>
<dbReference type="GO" id="GO:0019239">
    <property type="term" value="F:deaminase activity"/>
    <property type="evidence" value="ECO:0007669"/>
    <property type="project" value="TreeGrafter"/>
</dbReference>
<dbReference type="SUPFAM" id="SSF55298">
    <property type="entry name" value="YjgF-like"/>
    <property type="match status" value="1"/>
</dbReference>
<dbReference type="GO" id="GO:0005829">
    <property type="term" value="C:cytosol"/>
    <property type="evidence" value="ECO:0007669"/>
    <property type="project" value="TreeGrafter"/>
</dbReference>
<dbReference type="AlphaFoldDB" id="A0A430ALP9"/>
<dbReference type="InterPro" id="IPR035959">
    <property type="entry name" value="RutC-like_sf"/>
</dbReference>
<dbReference type="Gene3D" id="3.30.1330.40">
    <property type="entry name" value="RutC-like"/>
    <property type="match status" value="1"/>
</dbReference>
<comment type="similarity">
    <text evidence="1">Belongs to the RutC family.</text>
</comment>
<name>A0A430ALP9_9ENTE</name>
<dbReference type="InterPro" id="IPR006175">
    <property type="entry name" value="YjgF/YER057c/UK114"/>
</dbReference>
<reference evidence="2 3" key="1">
    <citation type="submission" date="2017-05" db="EMBL/GenBank/DDBJ databases">
        <title>Vagococcus spp. assemblies.</title>
        <authorList>
            <person name="Gulvik C.A."/>
        </authorList>
    </citation>
    <scope>NUCLEOTIDE SEQUENCE [LARGE SCALE GENOMIC DNA]</scope>
    <source>
        <strain evidence="2 3">CCUG 51432</strain>
    </source>
</reference>
<evidence type="ECO:0000256" key="1">
    <source>
        <dbReference type="ARBA" id="ARBA00010552"/>
    </source>
</evidence>
<proteinExistence type="inferred from homology"/>
<dbReference type="FunFam" id="3.30.1330.40:FF:000001">
    <property type="entry name" value="L-PSP family endoribonuclease"/>
    <property type="match status" value="1"/>
</dbReference>
<dbReference type="EMBL" id="NGKA01000027">
    <property type="protein sequence ID" value="RSU09015.1"/>
    <property type="molecule type" value="Genomic_DNA"/>
</dbReference>
<accession>A0A430ALP9</accession>
<protein>
    <submittedName>
        <fullName evidence="2">Regulator</fullName>
    </submittedName>
</protein>
<organism evidence="2 3">
    <name type="scientific">Vagococcus elongatus</name>
    <dbReference type="NCBI Taxonomy" id="180344"/>
    <lineage>
        <taxon>Bacteria</taxon>
        <taxon>Bacillati</taxon>
        <taxon>Bacillota</taxon>
        <taxon>Bacilli</taxon>
        <taxon>Lactobacillales</taxon>
        <taxon>Enterococcaceae</taxon>
        <taxon>Vagococcus</taxon>
    </lineage>
</organism>
<dbReference type="OrthoDB" id="9803101at2"/>
<dbReference type="PANTHER" id="PTHR11803">
    <property type="entry name" value="2-IMINOBUTANOATE/2-IMINOPROPANOATE DEAMINASE RIDA"/>
    <property type="match status" value="1"/>
</dbReference>
<dbReference type="PANTHER" id="PTHR11803:SF39">
    <property type="entry name" value="2-IMINOBUTANOATE_2-IMINOPROPANOATE DEAMINASE"/>
    <property type="match status" value="1"/>
</dbReference>
<comment type="caution">
    <text evidence="2">The sequence shown here is derived from an EMBL/GenBank/DDBJ whole genome shotgun (WGS) entry which is preliminary data.</text>
</comment>
<dbReference type="Proteomes" id="UP000287605">
    <property type="component" value="Unassembled WGS sequence"/>
</dbReference>
<keyword evidence="3" id="KW-1185">Reference proteome</keyword>
<dbReference type="Pfam" id="PF01042">
    <property type="entry name" value="Ribonuc_L-PSP"/>
    <property type="match status" value="1"/>
</dbReference>
<evidence type="ECO:0000313" key="2">
    <source>
        <dbReference type="EMBL" id="RSU09015.1"/>
    </source>
</evidence>
<evidence type="ECO:0000313" key="3">
    <source>
        <dbReference type="Proteomes" id="UP000287605"/>
    </source>
</evidence>